<protein>
    <submittedName>
        <fullName evidence="1">Putative secreted protein</fullName>
    </submittedName>
</protein>
<organism evidence="1">
    <name type="scientific">Anopheles darlingi</name>
    <name type="common">Mosquito</name>
    <dbReference type="NCBI Taxonomy" id="43151"/>
    <lineage>
        <taxon>Eukaryota</taxon>
        <taxon>Metazoa</taxon>
        <taxon>Ecdysozoa</taxon>
        <taxon>Arthropoda</taxon>
        <taxon>Hexapoda</taxon>
        <taxon>Insecta</taxon>
        <taxon>Pterygota</taxon>
        <taxon>Neoptera</taxon>
        <taxon>Endopterygota</taxon>
        <taxon>Diptera</taxon>
        <taxon>Nematocera</taxon>
        <taxon>Culicoidea</taxon>
        <taxon>Culicidae</taxon>
        <taxon>Anophelinae</taxon>
        <taxon>Anopheles</taxon>
    </lineage>
</organism>
<name>A0A2M4D224_ANODA</name>
<evidence type="ECO:0000313" key="1">
    <source>
        <dbReference type="EMBL" id="MBW71599.1"/>
    </source>
</evidence>
<dbReference type="EMBL" id="GGFL01007421">
    <property type="protein sequence ID" value="MBW71599.1"/>
    <property type="molecule type" value="Transcribed_RNA"/>
</dbReference>
<accession>A0A2M4D224</accession>
<reference evidence="1" key="1">
    <citation type="submission" date="2018-01" db="EMBL/GenBank/DDBJ databases">
        <title>An insight into the sialome of Amazonian anophelines.</title>
        <authorList>
            <person name="Ribeiro J.M."/>
            <person name="Scarpassa V."/>
            <person name="Calvo E."/>
        </authorList>
    </citation>
    <scope>NUCLEOTIDE SEQUENCE</scope>
</reference>
<sequence length="87" mass="10018">MWIERHLAAWFESYLIGWLATVARSRLLFGNRLNFLHFGCFVNNSALISLIKKKNRARITDTSLATSKSGPGFSGFKFLPKFRPLRQ</sequence>
<proteinExistence type="predicted"/>
<dbReference type="AlphaFoldDB" id="A0A2M4D224"/>